<evidence type="ECO:0000256" key="5">
    <source>
        <dbReference type="ARBA" id="ARBA00022917"/>
    </source>
</evidence>
<dbReference type="SUPFAM" id="SSF55261">
    <property type="entry name" value="GAD domain-like"/>
    <property type="match status" value="1"/>
</dbReference>
<keyword evidence="2" id="KW-0436">Ligase</keyword>
<organism evidence="8 9">
    <name type="scientific">Strigamia maritima</name>
    <name type="common">European centipede</name>
    <name type="synonym">Geophilus maritimus</name>
    <dbReference type="NCBI Taxonomy" id="126957"/>
    <lineage>
        <taxon>Eukaryota</taxon>
        <taxon>Metazoa</taxon>
        <taxon>Ecdysozoa</taxon>
        <taxon>Arthropoda</taxon>
        <taxon>Myriapoda</taxon>
        <taxon>Chilopoda</taxon>
        <taxon>Pleurostigmophora</taxon>
        <taxon>Geophilomorpha</taxon>
        <taxon>Linotaeniidae</taxon>
        <taxon>Strigamia</taxon>
    </lineage>
</organism>
<name>T1J196_STRMM</name>
<dbReference type="Gene3D" id="3.30.930.10">
    <property type="entry name" value="Bira Bifunctional Protein, Domain 2"/>
    <property type="match status" value="1"/>
</dbReference>
<dbReference type="GO" id="GO:0005524">
    <property type="term" value="F:ATP binding"/>
    <property type="evidence" value="ECO:0007669"/>
    <property type="project" value="UniProtKB-KW"/>
</dbReference>
<dbReference type="GO" id="GO:0004815">
    <property type="term" value="F:aspartate-tRNA ligase activity"/>
    <property type="evidence" value="ECO:0007669"/>
    <property type="project" value="TreeGrafter"/>
</dbReference>
<dbReference type="Pfam" id="PF00152">
    <property type="entry name" value="tRNA-synt_2"/>
    <property type="match status" value="1"/>
</dbReference>
<dbReference type="InterPro" id="IPR004365">
    <property type="entry name" value="NA-bd_OB_tRNA"/>
</dbReference>
<evidence type="ECO:0000313" key="8">
    <source>
        <dbReference type="EnsemblMetazoa" id="SMAR007313-PA"/>
    </source>
</evidence>
<comment type="similarity">
    <text evidence="1">Belongs to the class-II aminoacyl-tRNA synthetase family. Type 1 subfamily.</text>
</comment>
<dbReference type="OMA" id="LCGWVDR"/>
<evidence type="ECO:0000256" key="6">
    <source>
        <dbReference type="ARBA" id="ARBA00023146"/>
    </source>
</evidence>
<dbReference type="Gene3D" id="2.40.50.140">
    <property type="entry name" value="Nucleic acid-binding proteins"/>
    <property type="match status" value="1"/>
</dbReference>
<keyword evidence="3" id="KW-0547">Nucleotide-binding</keyword>
<dbReference type="InterPro" id="IPR004115">
    <property type="entry name" value="GAD-like_sf"/>
</dbReference>
<dbReference type="InterPro" id="IPR029351">
    <property type="entry name" value="GAD_dom"/>
</dbReference>
<evidence type="ECO:0000256" key="1">
    <source>
        <dbReference type="ARBA" id="ARBA00006303"/>
    </source>
</evidence>
<dbReference type="Proteomes" id="UP000014500">
    <property type="component" value="Unassembled WGS sequence"/>
</dbReference>
<dbReference type="eggNOG" id="KOG2411">
    <property type="taxonomic scope" value="Eukaryota"/>
</dbReference>
<dbReference type="AlphaFoldDB" id="T1J196"/>
<dbReference type="HOGENOM" id="CLU_014330_3_1_1"/>
<keyword evidence="6" id="KW-0030">Aminoacyl-tRNA synthetase</keyword>
<evidence type="ECO:0000259" key="7">
    <source>
        <dbReference type="PROSITE" id="PS50862"/>
    </source>
</evidence>
<dbReference type="GO" id="GO:0003676">
    <property type="term" value="F:nucleic acid binding"/>
    <property type="evidence" value="ECO:0007669"/>
    <property type="project" value="InterPro"/>
</dbReference>
<sequence length="664" mass="75132">MASIVRMLTILERFSSNLLLKQMQFSRSLHQTNINGTRNLVKCKSLWQIRCCSSSSSANSFTYRTHTCGELNLGHEGKKVTICGWLQYQRMGLFATLKDTYGIMQLLIPPENIEAINLLRVSAFESVLKVSGVVTKRPDGQENPKMATGAIEIVVEDITMLNKCKPKLPFLVRDYMKVKEPLRLQYRYLDLRSNKLQRVLRLRSQFLMKVREKLCNDLEFVEVETPTLFRRTPGGAQEFIVPTRNIGKCYSLTQSPQQFKQLLMVGGIDRYFQIARCYRDEGAKSDRQPEFTQIDLEMSFTDADSVMKLVEEILSHAWSEGEKNIKLPFTRLTYQQAMARYGSDKPDTRLGMELFDLADVLRNSNALAILSALGKAKNGVVRAMTISKGHECFSRSVREKLGEQAESEFGLPGLIFIKVNENMEWTGECSKHISKDSQNVINARMGLEAGHFIVMSAGEDSIVTPSMGKIRLEIASFLEKKGVNIKTNDDLNFLWITDFPLFFQTKEGLYDTAHHPFTSPRLEDVHLLKTNPGKVRGQHYDLVLNGVEIGGGSIRIHDEKIQRYILQHILQESPSEMDYFLTALDSGCPPHGGIALGVDRLLTILCEAFSIRDVIAFPKSSLGFDLMSNAPAVISEQDSQLYGLKFKNEHQGIICNNKQEVINQ</sequence>
<keyword evidence="4" id="KW-0067">ATP-binding</keyword>
<dbReference type="SUPFAM" id="SSF50249">
    <property type="entry name" value="Nucleic acid-binding proteins"/>
    <property type="match status" value="1"/>
</dbReference>
<dbReference type="NCBIfam" id="NF001750">
    <property type="entry name" value="PRK00476.1"/>
    <property type="match status" value="1"/>
</dbReference>
<dbReference type="CDD" id="cd04317">
    <property type="entry name" value="EcAspRS_like_N"/>
    <property type="match status" value="1"/>
</dbReference>
<feature type="domain" description="Aminoacyl-transfer RNA synthetases class-II family profile" evidence="7">
    <location>
        <begin position="200"/>
        <end position="618"/>
    </location>
</feature>
<dbReference type="Gene3D" id="3.30.1360.30">
    <property type="entry name" value="GAD-like domain"/>
    <property type="match status" value="1"/>
</dbReference>
<protein>
    <recommendedName>
        <fullName evidence="7">Aminoacyl-transfer RNA synthetases class-II family profile domain-containing protein</fullName>
    </recommendedName>
</protein>
<dbReference type="GO" id="GO:0006422">
    <property type="term" value="P:aspartyl-tRNA aminoacylation"/>
    <property type="evidence" value="ECO:0007669"/>
    <property type="project" value="TreeGrafter"/>
</dbReference>
<dbReference type="InterPro" id="IPR012340">
    <property type="entry name" value="NA-bd_OB-fold"/>
</dbReference>
<dbReference type="InterPro" id="IPR047089">
    <property type="entry name" value="Asp-tRNA-ligase_1_N"/>
</dbReference>
<dbReference type="NCBIfam" id="TIGR00459">
    <property type="entry name" value="aspS_bact"/>
    <property type="match status" value="1"/>
</dbReference>
<dbReference type="PROSITE" id="PS50862">
    <property type="entry name" value="AA_TRNA_LIGASE_II"/>
    <property type="match status" value="1"/>
</dbReference>
<evidence type="ECO:0000313" key="9">
    <source>
        <dbReference type="Proteomes" id="UP000014500"/>
    </source>
</evidence>
<accession>T1J196</accession>
<dbReference type="PRINTS" id="PR01042">
    <property type="entry name" value="TRNASYNTHASP"/>
</dbReference>
<dbReference type="Pfam" id="PF01336">
    <property type="entry name" value="tRNA_anti-codon"/>
    <property type="match status" value="1"/>
</dbReference>
<dbReference type="InterPro" id="IPR004364">
    <property type="entry name" value="Aa-tRNA-synt_II"/>
</dbReference>
<dbReference type="GO" id="GO:0005739">
    <property type="term" value="C:mitochondrion"/>
    <property type="evidence" value="ECO:0007669"/>
    <property type="project" value="TreeGrafter"/>
</dbReference>
<reference evidence="9" key="1">
    <citation type="submission" date="2011-05" db="EMBL/GenBank/DDBJ databases">
        <authorList>
            <person name="Richards S.R."/>
            <person name="Qu J."/>
            <person name="Jiang H."/>
            <person name="Jhangiani S.N."/>
            <person name="Agravi P."/>
            <person name="Goodspeed R."/>
            <person name="Gross S."/>
            <person name="Mandapat C."/>
            <person name="Jackson L."/>
            <person name="Mathew T."/>
            <person name="Pu L."/>
            <person name="Thornton R."/>
            <person name="Saada N."/>
            <person name="Wilczek-Boney K.B."/>
            <person name="Lee S."/>
            <person name="Kovar C."/>
            <person name="Wu Y."/>
            <person name="Scherer S.E."/>
            <person name="Worley K.C."/>
            <person name="Muzny D.M."/>
            <person name="Gibbs R."/>
        </authorList>
    </citation>
    <scope>NUCLEOTIDE SEQUENCE</scope>
    <source>
        <strain evidence="9">Brora</strain>
    </source>
</reference>
<dbReference type="STRING" id="126957.T1J196"/>
<reference evidence="8" key="2">
    <citation type="submission" date="2015-02" db="UniProtKB">
        <authorList>
            <consortium name="EnsemblMetazoa"/>
        </authorList>
    </citation>
    <scope>IDENTIFICATION</scope>
</reference>
<dbReference type="HAMAP" id="MF_00044">
    <property type="entry name" value="Asp_tRNA_synth_type1"/>
    <property type="match status" value="1"/>
</dbReference>
<keyword evidence="9" id="KW-1185">Reference proteome</keyword>
<dbReference type="InterPro" id="IPR004524">
    <property type="entry name" value="Asp-tRNA-ligase_1"/>
</dbReference>
<proteinExistence type="inferred from homology"/>
<dbReference type="SUPFAM" id="SSF55681">
    <property type="entry name" value="Class II aaRS and biotin synthetases"/>
    <property type="match status" value="1"/>
</dbReference>
<evidence type="ECO:0000256" key="4">
    <source>
        <dbReference type="ARBA" id="ARBA00022840"/>
    </source>
</evidence>
<evidence type="ECO:0000256" key="3">
    <source>
        <dbReference type="ARBA" id="ARBA00022741"/>
    </source>
</evidence>
<dbReference type="InterPro" id="IPR002312">
    <property type="entry name" value="Asp/Asn-tRNA-synth_IIb"/>
</dbReference>
<dbReference type="Pfam" id="PF02938">
    <property type="entry name" value="GAD"/>
    <property type="match status" value="1"/>
</dbReference>
<dbReference type="InterPro" id="IPR006195">
    <property type="entry name" value="aa-tRNA-synth_II"/>
</dbReference>
<dbReference type="PANTHER" id="PTHR22594">
    <property type="entry name" value="ASPARTYL/LYSYL-TRNA SYNTHETASE"/>
    <property type="match status" value="1"/>
</dbReference>
<dbReference type="PANTHER" id="PTHR22594:SF5">
    <property type="entry name" value="ASPARTATE--TRNA LIGASE, MITOCHONDRIAL"/>
    <property type="match status" value="1"/>
</dbReference>
<keyword evidence="5" id="KW-0648">Protein biosynthesis</keyword>
<dbReference type="PhylomeDB" id="T1J196"/>
<evidence type="ECO:0000256" key="2">
    <source>
        <dbReference type="ARBA" id="ARBA00022598"/>
    </source>
</evidence>
<dbReference type="EMBL" id="JH431781">
    <property type="status" value="NOT_ANNOTATED_CDS"/>
    <property type="molecule type" value="Genomic_DNA"/>
</dbReference>
<dbReference type="EnsemblMetazoa" id="SMAR007313-RA">
    <property type="protein sequence ID" value="SMAR007313-PA"/>
    <property type="gene ID" value="SMAR007313"/>
</dbReference>
<dbReference type="InterPro" id="IPR045864">
    <property type="entry name" value="aa-tRNA-synth_II/BPL/LPL"/>
</dbReference>